<dbReference type="KEGG" id="tng:GSTEN00018476G001"/>
<feature type="compositionally biased region" description="Low complexity" evidence="24">
    <location>
        <begin position="1914"/>
        <end position="1925"/>
    </location>
</feature>
<keyword evidence="13" id="KW-0418">Kinase</keyword>
<feature type="domain" description="CRIB" evidence="28">
    <location>
        <begin position="1743"/>
        <end position="1756"/>
    </location>
</feature>
<evidence type="ECO:0000256" key="15">
    <source>
        <dbReference type="ARBA" id="ARBA00022840"/>
    </source>
</evidence>
<evidence type="ECO:0000259" key="28">
    <source>
        <dbReference type="PROSITE" id="PS50108"/>
    </source>
</evidence>
<dbReference type="GO" id="GO:0031032">
    <property type="term" value="P:actomyosin structure organization"/>
    <property type="evidence" value="ECO:0007669"/>
    <property type="project" value="TreeGrafter"/>
</dbReference>
<feature type="domain" description="Protein kinase" evidence="26">
    <location>
        <begin position="205"/>
        <end position="471"/>
    </location>
</feature>
<keyword evidence="6" id="KW-0963">Cytoplasm</keyword>
<feature type="compositionally biased region" description="Polar residues" evidence="24">
    <location>
        <begin position="1850"/>
        <end position="1860"/>
    </location>
</feature>
<feature type="compositionally biased region" description="Polar residues" evidence="24">
    <location>
        <begin position="1825"/>
        <end position="1841"/>
    </location>
</feature>
<dbReference type="Pfam" id="PF00130">
    <property type="entry name" value="C1_1"/>
    <property type="match status" value="1"/>
</dbReference>
<keyword evidence="10" id="KW-0479">Metal-binding</keyword>
<feature type="coiled-coil region" evidence="23">
    <location>
        <begin position="1051"/>
        <end position="1085"/>
    </location>
</feature>
<dbReference type="CDD" id="cd20864">
    <property type="entry name" value="C1_MRCKalpha"/>
    <property type="match status" value="1"/>
</dbReference>
<keyword evidence="16 23" id="KW-0175">Coiled coil</keyword>
<evidence type="ECO:0000256" key="7">
    <source>
        <dbReference type="ARBA" id="ARBA00022527"/>
    </source>
</evidence>
<sequence>MSGEVRLKKLEKLVLDGPAASNGQCLSVESLLDVLVCLYDECNNSPLRREKNILEFLDWGKLLLLPCAPSSLASRRREAQPLRQIYRCCSAAMQTQSRALLLGSDSGTAGFGKYRLCQRTFPPLTPPPAVLSRPGRRALAGEGKWLNSRPQTEEMLALPAIEGFCLALEAVDPTHPRPHPGKLLSFRPKPFTSKVKQMRLHKEDFEILKVIGRGAFGEVAVVKVRNTDKVFAMKILNKWEMLKRAETACFREERDVLVNGDCQWITTLHYAFQDENNLYLVMDYYVGGDLLTLLSKFEDRLPEEMAKFYLAEMVLAIDSVHQLHYVHRDIKPDNILLDVNGHIRLADFGSCLRLMEDGTVQSSVAVGTPDYISPEILQAMEDGKGKYGPECDWWSLGVCMYEMLYGETPFYAESLVETYGKIMNHKERFQFPQQVTDVSEEAKDLIRRLICSREHRLGQNGIEDFKHHPFFTGSIDWENILTCEAPYIPEVSSPTDTSNFDVDDDCLKNSETMPPPSHTAFSGLHLPFVGFTYTSKCTLSDQGCLRQLAVDPGRAGKDQLDLDVQRGLEDSLATEAYERRIRRLEQEKLELTRKLQESTQTVQALQHQTGEGPLSTNREVEIRSLKSEIDVLKKQIADSGQLEKQLEDVSLARRDLEDSSRHVKSLEKQMKSLTQERDELHKDVLEATEKLRSQSKELKEAHSQRKLAMQEFSELNERLTDLRSAKQRLTRQLRDKEEEMESQTQRVEALRLEVRKAERAKKEMESQAEEQSAETLKERKMRERNEQYSRQLEEELERLKVTADGMSRADQAKQAGPSAAPSSVDQTQEVGRLRGDLEKKTLLYEEELARREAQHSTELKALRKDLRDAESQHLALQKEVLMLKDKLEKTRRESQSEREEFEADYKEKYERERSLLTEENKKLSSELEKLTGMFEKVSSSNRQLEDEMRELADKKESVAHWEAQITEIIQWVSDEKDARGYLQALATKMTEELEGLRNTSLGARATDMPWKMRRFAKLDMSARLELQSALDAEIRAKQSIQDELNKVKAGNIATECKLQDTESKNQELLAEIDRLKKEMEELRLRRGVKHQDSQNSFLAFLNAPTSALDQFDVDSIENFTPSNTPSREDDPKSHLKSRSRSPSMASDMEPVELMDHPARPAQTPTLRSGGYGSIGRSSPKSKAHQFVVKTFNTPTKCNRCTSLMVGLIRQGCTCEVCNFSCHVTCADKAPAVCPVPPDQTKGPLGIDPQRGIGTVYEGHVRVPKPTGVKKGWQRAMAVVCDFKLFLYELGEGKATQPSVVVSQVIDMRDEEFSVSSVLDSDVIHASRKDIPCIFRVTASQLSPSSSHKPSVLILADSDQERNKWVGLLNELHRILRKNKLKERFVYVPKEAYDSTLPLIKSTQSAAIIDHERVALGNEEGLFVVHVTKDEIIRVGDNKKVHHIDLMLQEQLLAVVSGRNRHVRLFLTQALDGRESESFKLAETKGCQSVASGQVRGGALTCLCVAMKRQIICYEVNKGKARHRRLRELQAPASVQWMALLSERLYVGYQSGFTRYSVHGDAAPVSLLHPEDHTLAFIPQQSLDALCAVEISSKELLLCFSAIGVYVDSQGRRSRQQELMWPAVPNAACYNAPYLSVYSENAVDVFDVNNMEWIQTIPLKKVRPLNVDGSLNLLGLETVRLVYFRNKMAEGDELVVPETSDNSRKQMVRSLNNKRRFSFRVPEEERLQQRREMLRDPEMRNKLISNPTNFNHVAHMGPGDGIQILKDLPMVGEESQNQGQNQNPGPHPSSLPPLQNVRVQESRAGFSGSVSIPSITKNRAEPGRSMSASSGLGIRSASQNGSALRRELSGGSYSSKRQTMTSPSESSLSSGGGLDLRRRAAVAWPPASPSEKTPDLKRALRTLLSKMKDSDSPRHSTASNSSTFSSPPSPASPHKTKSLSLESTDRMAWD</sequence>
<comment type="catalytic activity">
    <reaction evidence="19">
        <text>L-seryl-[protein] + ATP = O-phospho-L-seryl-[protein] + ADP + H(+)</text>
        <dbReference type="Rhea" id="RHEA:17989"/>
        <dbReference type="Rhea" id="RHEA-COMP:9863"/>
        <dbReference type="Rhea" id="RHEA-COMP:11604"/>
        <dbReference type="ChEBI" id="CHEBI:15378"/>
        <dbReference type="ChEBI" id="CHEBI:29999"/>
        <dbReference type="ChEBI" id="CHEBI:30616"/>
        <dbReference type="ChEBI" id="CHEBI:83421"/>
        <dbReference type="ChEBI" id="CHEBI:456216"/>
        <dbReference type="EC" id="2.7.11.1"/>
    </reaction>
</comment>
<dbReference type="FunFam" id="1.20.5.340:FF:000010">
    <property type="entry name" value="Non-specific serine/threonine protein kinase"/>
    <property type="match status" value="1"/>
</dbReference>
<evidence type="ECO:0000256" key="9">
    <source>
        <dbReference type="ARBA" id="ARBA00022679"/>
    </source>
</evidence>
<evidence type="ECO:0000256" key="13">
    <source>
        <dbReference type="ARBA" id="ARBA00022777"/>
    </source>
</evidence>
<dbReference type="PROSITE" id="PS50108">
    <property type="entry name" value="CRIB"/>
    <property type="match status" value="1"/>
</dbReference>
<comment type="catalytic activity">
    <reaction evidence="18">
        <text>L-threonyl-[protein] + ATP = O-phospho-L-threonyl-[protein] + ADP + H(+)</text>
        <dbReference type="Rhea" id="RHEA:46608"/>
        <dbReference type="Rhea" id="RHEA-COMP:11060"/>
        <dbReference type="Rhea" id="RHEA-COMP:11605"/>
        <dbReference type="ChEBI" id="CHEBI:15378"/>
        <dbReference type="ChEBI" id="CHEBI:30013"/>
        <dbReference type="ChEBI" id="CHEBI:30616"/>
        <dbReference type="ChEBI" id="CHEBI:61977"/>
        <dbReference type="ChEBI" id="CHEBI:456216"/>
        <dbReference type="EC" id="2.7.11.1"/>
    </reaction>
</comment>
<dbReference type="SMART" id="SM00133">
    <property type="entry name" value="S_TK_X"/>
    <property type="match status" value="1"/>
</dbReference>
<reference evidence="31" key="1">
    <citation type="journal article" date="2004" name="Nature">
        <title>Genome duplication in the teleost fish Tetraodon nigroviridis reveals the early vertebrate proto-karyotype.</title>
        <authorList>
            <person name="Jaillon O."/>
            <person name="Aury J.-M."/>
            <person name="Brunet F."/>
            <person name="Petit J.-L."/>
            <person name="Stange-Thomann N."/>
            <person name="Mauceli E."/>
            <person name="Bouneau L."/>
            <person name="Fischer C."/>
            <person name="Ozouf-Costaz C."/>
            <person name="Bernot A."/>
            <person name="Nicaud S."/>
            <person name="Jaffe D."/>
            <person name="Fisher S."/>
            <person name="Lutfalla G."/>
            <person name="Dossat C."/>
            <person name="Segurens B."/>
            <person name="Dasilva C."/>
            <person name="Salanoubat M."/>
            <person name="Levy M."/>
            <person name="Boudet N."/>
            <person name="Castellano S."/>
            <person name="Anthouard V."/>
            <person name="Jubin C."/>
            <person name="Castelli V."/>
            <person name="Katinka M."/>
            <person name="Vacherie B."/>
            <person name="Biemont C."/>
            <person name="Skalli Z."/>
            <person name="Cattolico L."/>
            <person name="Poulain J."/>
            <person name="De Berardinis V."/>
            <person name="Cruaud C."/>
            <person name="Duprat S."/>
            <person name="Brottier P."/>
            <person name="Coutanceau J.-P."/>
            <person name="Gouzy J."/>
            <person name="Parra G."/>
            <person name="Lardier G."/>
            <person name="Chapple C."/>
            <person name="McKernan K.J."/>
            <person name="McEwan P."/>
            <person name="Bosak S."/>
            <person name="Kellis M."/>
            <person name="Volff J.-N."/>
            <person name="Guigo R."/>
            <person name="Zody M.C."/>
            <person name="Mesirov J."/>
            <person name="Lindblad-Toh K."/>
            <person name="Birren B."/>
            <person name="Nusbaum C."/>
            <person name="Kahn D."/>
            <person name="Robinson-Rechavi M."/>
            <person name="Laudet V."/>
            <person name="Schachter V."/>
            <person name="Quetier F."/>
            <person name="Saurin W."/>
            <person name="Scarpelli C."/>
            <person name="Wincker P."/>
            <person name="Lander E.S."/>
            <person name="Weissenbach J."/>
            <person name="Roest Crollius H."/>
        </authorList>
    </citation>
    <scope>NUCLEOTIDE SEQUENCE [LARGE SCALE GENOMIC DNA]</scope>
</reference>
<comment type="subcellular location">
    <subcellularLocation>
        <location evidence="3">Cell projection</location>
        <location evidence="3">Lamellipodium</location>
    </subcellularLocation>
    <subcellularLocation>
        <location evidence="2">Cytoplasm</location>
    </subcellularLocation>
</comment>
<dbReference type="PANTHER" id="PTHR22988:SF31">
    <property type="entry name" value="SERINE_THREONINE-PROTEIN KINASE MRCK ALPHA"/>
    <property type="match status" value="1"/>
</dbReference>
<dbReference type="GO" id="GO:0005524">
    <property type="term" value="F:ATP binding"/>
    <property type="evidence" value="ECO:0007669"/>
    <property type="project" value="UniProtKB-UniRule"/>
</dbReference>
<feature type="region of interest" description="Disordered" evidence="24">
    <location>
        <begin position="1772"/>
        <end position="1949"/>
    </location>
</feature>
<dbReference type="PROSITE" id="PS50081">
    <property type="entry name" value="ZF_DAG_PE_2"/>
    <property type="match status" value="1"/>
</dbReference>
<dbReference type="SMART" id="SM00220">
    <property type="entry name" value="S_TKc"/>
    <property type="match status" value="1"/>
</dbReference>
<dbReference type="InterPro" id="IPR011009">
    <property type="entry name" value="Kinase-like_dom_sf"/>
</dbReference>
<feature type="domain" description="CNH" evidence="29">
    <location>
        <begin position="1399"/>
        <end position="1671"/>
    </location>
</feature>
<evidence type="ECO:0000256" key="17">
    <source>
        <dbReference type="ARBA" id="ARBA00023273"/>
    </source>
</evidence>
<dbReference type="InterPro" id="IPR000961">
    <property type="entry name" value="AGC-kinase_C"/>
</dbReference>
<dbReference type="SMART" id="SM00109">
    <property type="entry name" value="C1"/>
    <property type="match status" value="1"/>
</dbReference>
<dbReference type="CDD" id="cd00132">
    <property type="entry name" value="CRIB"/>
    <property type="match status" value="1"/>
</dbReference>
<proteinExistence type="inferred from homology"/>
<dbReference type="InterPro" id="IPR050839">
    <property type="entry name" value="Rho-assoc_Ser/Thr_Kinase"/>
</dbReference>
<keyword evidence="9" id="KW-0808">Transferase</keyword>
<evidence type="ECO:0000259" key="25">
    <source>
        <dbReference type="PROSITE" id="PS50003"/>
    </source>
</evidence>
<dbReference type="Gene3D" id="1.20.5.340">
    <property type="match status" value="1"/>
</dbReference>
<dbReference type="PANTHER" id="PTHR22988">
    <property type="entry name" value="MYOTONIC DYSTROPHY S/T KINASE-RELATED"/>
    <property type="match status" value="1"/>
</dbReference>
<dbReference type="InterPro" id="IPR011993">
    <property type="entry name" value="PH-like_dom_sf"/>
</dbReference>
<feature type="coiled-coil region" evidence="23">
    <location>
        <begin position="574"/>
        <end position="608"/>
    </location>
</feature>
<comment type="caution">
    <text evidence="31">The sequence shown here is derived from an EMBL/GenBank/DDBJ whole genome shotgun (WGS) entry which is preliminary data.</text>
</comment>
<evidence type="ECO:0000256" key="8">
    <source>
        <dbReference type="ARBA" id="ARBA00022553"/>
    </source>
</evidence>
<protein>
    <recommendedName>
        <fullName evidence="20">Serine/threonine-protein kinase MRCK alpha</fullName>
        <ecNumber evidence="5">2.7.11.1</ecNumber>
    </recommendedName>
    <alternativeName>
        <fullName evidence="21">CDC42-binding protein kinase alpha</fullName>
    </alternativeName>
</protein>
<dbReference type="SMART" id="SM00036">
    <property type="entry name" value="CNH"/>
    <property type="match status" value="1"/>
</dbReference>
<keyword evidence="7" id="KW-0723">Serine/threonine-protein kinase</keyword>
<dbReference type="SMART" id="SM00233">
    <property type="entry name" value="PH"/>
    <property type="match status" value="1"/>
</dbReference>
<evidence type="ECO:0000256" key="6">
    <source>
        <dbReference type="ARBA" id="ARBA00022490"/>
    </source>
</evidence>
<dbReference type="GO" id="GO:0042641">
    <property type="term" value="C:actomyosin"/>
    <property type="evidence" value="ECO:0007669"/>
    <property type="project" value="TreeGrafter"/>
</dbReference>
<feature type="domain" description="Phorbol-ester/DAG-type" evidence="27">
    <location>
        <begin position="1183"/>
        <end position="1233"/>
    </location>
</feature>
<keyword evidence="17" id="KW-0966">Cell projection</keyword>
<dbReference type="SUPFAM" id="SSF56112">
    <property type="entry name" value="Protein kinase-like (PK-like)"/>
    <property type="match status" value="1"/>
</dbReference>
<evidence type="ECO:0000256" key="22">
    <source>
        <dbReference type="PROSITE-ProRule" id="PRU10141"/>
    </source>
</evidence>
<feature type="binding site" evidence="22">
    <location>
        <position position="234"/>
    </location>
    <ligand>
        <name>ATP</name>
        <dbReference type="ChEBI" id="CHEBI:30616"/>
    </ligand>
</feature>
<dbReference type="InterPro" id="IPR014930">
    <property type="entry name" value="Myotonic_dystrophy_kinase_coil"/>
</dbReference>
<feature type="compositionally biased region" description="Basic and acidic residues" evidence="24">
    <location>
        <begin position="775"/>
        <end position="788"/>
    </location>
</feature>
<organism evidence="31">
    <name type="scientific">Tetraodon nigroviridis</name>
    <name type="common">Spotted green pufferfish</name>
    <name type="synonym">Chelonodon nigroviridis</name>
    <dbReference type="NCBI Taxonomy" id="99883"/>
    <lineage>
        <taxon>Eukaryota</taxon>
        <taxon>Metazoa</taxon>
        <taxon>Chordata</taxon>
        <taxon>Craniata</taxon>
        <taxon>Vertebrata</taxon>
        <taxon>Euteleostomi</taxon>
        <taxon>Actinopterygii</taxon>
        <taxon>Neopterygii</taxon>
        <taxon>Teleostei</taxon>
        <taxon>Neoteleostei</taxon>
        <taxon>Acanthomorphata</taxon>
        <taxon>Eupercaria</taxon>
        <taxon>Tetraodontiformes</taxon>
        <taxon>Tetradontoidea</taxon>
        <taxon>Tetraodontidae</taxon>
        <taxon>Tetraodon</taxon>
    </lineage>
</organism>
<dbReference type="PROSITE" id="PS00479">
    <property type="entry name" value="ZF_DAG_PE_1"/>
    <property type="match status" value="1"/>
</dbReference>
<evidence type="ECO:0000256" key="12">
    <source>
        <dbReference type="ARBA" id="ARBA00022771"/>
    </source>
</evidence>
<feature type="compositionally biased region" description="Polar residues" evidence="24">
    <location>
        <begin position="1807"/>
        <end position="1816"/>
    </location>
</feature>
<feature type="domain" description="PH" evidence="25">
    <location>
        <begin position="1253"/>
        <end position="1373"/>
    </location>
</feature>
<keyword evidence="8" id="KW-0597">Phosphoprotein</keyword>
<dbReference type="InterPro" id="IPR001180">
    <property type="entry name" value="CNH_dom"/>
</dbReference>
<evidence type="ECO:0000259" key="30">
    <source>
        <dbReference type="PROSITE" id="PS51285"/>
    </source>
</evidence>
<evidence type="ECO:0000256" key="23">
    <source>
        <dbReference type="SAM" id="Coils"/>
    </source>
</evidence>
<feature type="compositionally biased region" description="Polar residues" evidence="24">
    <location>
        <begin position="820"/>
        <end position="829"/>
    </location>
</feature>
<evidence type="ECO:0000256" key="24">
    <source>
        <dbReference type="SAM" id="MobiDB-lite"/>
    </source>
</evidence>
<keyword evidence="11 22" id="KW-0547">Nucleotide-binding</keyword>
<dbReference type="GO" id="GO:0004674">
    <property type="term" value="F:protein serine/threonine kinase activity"/>
    <property type="evidence" value="ECO:0007669"/>
    <property type="project" value="UniProtKB-KW"/>
</dbReference>
<evidence type="ECO:0000259" key="27">
    <source>
        <dbReference type="PROSITE" id="PS50081"/>
    </source>
</evidence>
<dbReference type="FunFam" id="3.30.200.20:FF:001209">
    <property type="entry name" value="Serine/threonine-protein kinase MRCK beta"/>
    <property type="match status" value="1"/>
</dbReference>
<evidence type="ECO:0000256" key="11">
    <source>
        <dbReference type="ARBA" id="ARBA00022741"/>
    </source>
</evidence>
<dbReference type="OrthoDB" id="10047816at2759"/>
<dbReference type="Gene3D" id="1.10.510.10">
    <property type="entry name" value="Transferase(Phosphotransferase) domain 1"/>
    <property type="match status" value="1"/>
</dbReference>
<dbReference type="EMBL" id="CAAE01014590">
    <property type="protein sequence ID" value="CAG00138.1"/>
    <property type="molecule type" value="Genomic_DNA"/>
</dbReference>
<evidence type="ECO:0000256" key="4">
    <source>
        <dbReference type="ARBA" id="ARBA00005719"/>
    </source>
</evidence>
<evidence type="ECO:0000259" key="29">
    <source>
        <dbReference type="PROSITE" id="PS50219"/>
    </source>
</evidence>
<dbReference type="Pfam" id="PF15796">
    <property type="entry name" value="KELK"/>
    <property type="match status" value="1"/>
</dbReference>
<feature type="coiled-coil region" evidence="23">
    <location>
        <begin position="845"/>
        <end position="964"/>
    </location>
</feature>
<evidence type="ECO:0000256" key="2">
    <source>
        <dbReference type="ARBA" id="ARBA00004496"/>
    </source>
</evidence>
<evidence type="ECO:0000313" key="31">
    <source>
        <dbReference type="EMBL" id="CAG00138.1"/>
    </source>
</evidence>
<dbReference type="InterPro" id="IPR001849">
    <property type="entry name" value="PH_domain"/>
</dbReference>
<dbReference type="GO" id="GO:0005737">
    <property type="term" value="C:cytoplasm"/>
    <property type="evidence" value="ECO:0007669"/>
    <property type="project" value="UniProtKB-SubCell"/>
</dbReference>
<evidence type="ECO:0000256" key="14">
    <source>
        <dbReference type="ARBA" id="ARBA00022833"/>
    </source>
</evidence>
<keyword evidence="14" id="KW-0862">Zinc</keyword>
<dbReference type="CDD" id="cd01243">
    <property type="entry name" value="PH_MRCK"/>
    <property type="match status" value="1"/>
</dbReference>
<dbReference type="InterPro" id="IPR057529">
    <property type="entry name" value="MRCK/ROCK_PH"/>
</dbReference>
<dbReference type="SMART" id="SM00285">
    <property type="entry name" value="PBD"/>
    <property type="match status" value="1"/>
</dbReference>
<dbReference type="FunFam" id="3.30.60.20:FF:000005">
    <property type="entry name" value="Non-specific serine/threonine protein kinase"/>
    <property type="match status" value="1"/>
</dbReference>
<dbReference type="Pfam" id="PF25346">
    <property type="entry name" value="PH_MRCK"/>
    <property type="match status" value="1"/>
</dbReference>
<dbReference type="PROSITE" id="PS50219">
    <property type="entry name" value="CNH"/>
    <property type="match status" value="1"/>
</dbReference>
<dbReference type="EC" id="2.7.11.1" evidence="5"/>
<dbReference type="Pfam" id="PF08826">
    <property type="entry name" value="DMPK_coil"/>
    <property type="match status" value="1"/>
</dbReference>
<evidence type="ECO:0000256" key="16">
    <source>
        <dbReference type="ARBA" id="ARBA00023054"/>
    </source>
</evidence>
<dbReference type="InterPro" id="IPR046349">
    <property type="entry name" value="C1-like_sf"/>
</dbReference>
<feature type="domain" description="AGC-kinase C-terminal" evidence="30">
    <location>
        <begin position="473"/>
        <end position="543"/>
    </location>
</feature>
<dbReference type="Gene3D" id="3.30.200.20">
    <property type="entry name" value="Phosphorylase Kinase, domain 1"/>
    <property type="match status" value="2"/>
</dbReference>
<reference evidence="31" key="2">
    <citation type="submission" date="2004-02" db="EMBL/GenBank/DDBJ databases">
        <authorList>
            <consortium name="Genoscope"/>
            <consortium name="Whitehead Institute Centre for Genome Research"/>
        </authorList>
    </citation>
    <scope>NUCLEOTIDE SEQUENCE</scope>
</reference>
<dbReference type="Gene3D" id="2.30.29.30">
    <property type="entry name" value="Pleckstrin-homology domain (PH domain)/Phosphotyrosine-binding domain (PTB)"/>
    <property type="match status" value="1"/>
</dbReference>
<dbReference type="PROSITE" id="PS51285">
    <property type="entry name" value="AGC_KINASE_CTER"/>
    <property type="match status" value="1"/>
</dbReference>
<dbReference type="FunFam" id="1.10.510.10:FF:000014">
    <property type="entry name" value="Non-specific serine/threonine protein kinase"/>
    <property type="match status" value="1"/>
</dbReference>
<evidence type="ECO:0000256" key="21">
    <source>
        <dbReference type="ARBA" id="ARBA00076683"/>
    </source>
</evidence>
<evidence type="ECO:0000256" key="5">
    <source>
        <dbReference type="ARBA" id="ARBA00012513"/>
    </source>
</evidence>
<evidence type="ECO:0000256" key="3">
    <source>
        <dbReference type="ARBA" id="ARBA00004510"/>
    </source>
</evidence>
<dbReference type="PROSITE" id="PS00108">
    <property type="entry name" value="PROTEIN_KINASE_ST"/>
    <property type="match status" value="1"/>
</dbReference>
<dbReference type="PROSITE" id="PS00107">
    <property type="entry name" value="PROTEIN_KINASE_ATP"/>
    <property type="match status" value="1"/>
</dbReference>
<dbReference type="GO" id="GO:0030027">
    <property type="term" value="C:lamellipodium"/>
    <property type="evidence" value="ECO:0007669"/>
    <property type="project" value="UniProtKB-SubCell"/>
</dbReference>
<gene>
    <name evidence="31" type="ORF">GSTENG00018476001</name>
</gene>
<keyword evidence="12" id="KW-0863">Zinc-finger</keyword>
<feature type="region of interest" description="Disordered" evidence="24">
    <location>
        <begin position="808"/>
        <end position="832"/>
    </location>
</feature>
<evidence type="ECO:0000256" key="18">
    <source>
        <dbReference type="ARBA" id="ARBA00047899"/>
    </source>
</evidence>
<dbReference type="Pfam" id="PF00780">
    <property type="entry name" value="CNH"/>
    <property type="match status" value="1"/>
</dbReference>
<evidence type="ECO:0000256" key="19">
    <source>
        <dbReference type="ARBA" id="ARBA00048679"/>
    </source>
</evidence>
<comment type="similarity">
    <text evidence="4">Belongs to the protein kinase superfamily. AGC Ser/Thr protein kinase family. DMPK subfamily.</text>
</comment>
<evidence type="ECO:0000256" key="20">
    <source>
        <dbReference type="ARBA" id="ARBA00073692"/>
    </source>
</evidence>
<dbReference type="SUPFAM" id="SSF57889">
    <property type="entry name" value="Cysteine-rich domain"/>
    <property type="match status" value="1"/>
</dbReference>
<dbReference type="PROSITE" id="PS50003">
    <property type="entry name" value="PH_DOMAIN"/>
    <property type="match status" value="1"/>
</dbReference>
<dbReference type="SUPFAM" id="SSF50729">
    <property type="entry name" value="PH domain-like"/>
    <property type="match status" value="1"/>
</dbReference>
<dbReference type="InterPro" id="IPR000719">
    <property type="entry name" value="Prot_kinase_dom"/>
</dbReference>
<dbReference type="Gene3D" id="3.30.60.20">
    <property type="match status" value="1"/>
</dbReference>
<accession>Q4SGU4</accession>
<name>Q4SGU4_TETNG</name>
<dbReference type="InterPro" id="IPR002219">
    <property type="entry name" value="PKC_DAG/PE"/>
</dbReference>
<keyword evidence="15 22" id="KW-0067">ATP-binding</keyword>
<dbReference type="Pfam" id="PF00433">
    <property type="entry name" value="Pkinase_C"/>
    <property type="match status" value="1"/>
</dbReference>
<dbReference type="FunFam" id="2.30.29.30:FF:000032">
    <property type="entry name" value="Non-specific serine/threonine protein kinase"/>
    <property type="match status" value="1"/>
</dbReference>
<dbReference type="PROSITE" id="PS50011">
    <property type="entry name" value="PROTEIN_KINASE_DOM"/>
    <property type="match status" value="1"/>
</dbReference>
<feature type="non-terminal residue" evidence="31">
    <location>
        <position position="1"/>
    </location>
</feature>
<dbReference type="InterPro" id="IPR017892">
    <property type="entry name" value="Pkinase_C"/>
</dbReference>
<dbReference type="InterPro" id="IPR031597">
    <property type="entry name" value="KELK"/>
</dbReference>
<dbReference type="InterPro" id="IPR017441">
    <property type="entry name" value="Protein_kinase_ATP_BS"/>
</dbReference>
<dbReference type="GO" id="GO:0008270">
    <property type="term" value="F:zinc ion binding"/>
    <property type="evidence" value="ECO:0007669"/>
    <property type="project" value="UniProtKB-KW"/>
</dbReference>
<dbReference type="Pfam" id="PF00069">
    <property type="entry name" value="Pkinase"/>
    <property type="match status" value="1"/>
</dbReference>
<dbReference type="InterPro" id="IPR008271">
    <property type="entry name" value="Ser/Thr_kinase_AS"/>
</dbReference>
<evidence type="ECO:0000259" key="26">
    <source>
        <dbReference type="PROSITE" id="PS50011"/>
    </source>
</evidence>
<feature type="region of interest" description="Disordered" evidence="24">
    <location>
        <begin position="1116"/>
        <end position="1179"/>
    </location>
</feature>
<comment type="cofactor">
    <cofactor evidence="1">
        <name>Mg(2+)</name>
        <dbReference type="ChEBI" id="CHEBI:18420"/>
    </cofactor>
</comment>
<dbReference type="InterPro" id="IPR000095">
    <property type="entry name" value="CRIB_dom"/>
</dbReference>
<dbReference type="SUPFAM" id="SSF69322">
    <property type="entry name" value="Tricorn protease domain 2"/>
    <property type="match status" value="1"/>
</dbReference>
<evidence type="ECO:0000256" key="10">
    <source>
        <dbReference type="ARBA" id="ARBA00022723"/>
    </source>
</evidence>
<evidence type="ECO:0000256" key="1">
    <source>
        <dbReference type="ARBA" id="ARBA00001946"/>
    </source>
</evidence>
<feature type="region of interest" description="Disordered" evidence="24">
    <location>
        <begin position="761"/>
        <end position="788"/>
    </location>
</feature>